<evidence type="ECO:0000313" key="2">
    <source>
        <dbReference type="EMBL" id="WQB70565.1"/>
    </source>
</evidence>
<gene>
    <name evidence="2" type="ORF">T9R20_00985</name>
</gene>
<evidence type="ECO:0000256" key="1">
    <source>
        <dbReference type="SAM" id="Phobius"/>
    </source>
</evidence>
<feature type="transmembrane region" description="Helical" evidence="1">
    <location>
        <begin position="31"/>
        <end position="51"/>
    </location>
</feature>
<name>A0ABZ0VDG7_9MICO</name>
<proteinExistence type="predicted"/>
<protein>
    <submittedName>
        <fullName evidence="2">Potassium transporter Trk</fullName>
    </submittedName>
</protein>
<reference evidence="2 3" key="1">
    <citation type="submission" date="2023-06" db="EMBL/GenBank/DDBJ databases">
        <title>Rock-solubilizing bacteria, Microbacterium invictum, promotes re-establishment of vegetation in rocky wasteland by accelerating rock bio-weathering and reshaping soil bacterial community.</title>
        <authorList>
            <person name="Liu C."/>
        </authorList>
    </citation>
    <scope>NUCLEOTIDE SEQUENCE [LARGE SCALE GENOMIC DNA]</scope>
    <source>
        <strain evidence="2 3">X-18</strain>
    </source>
</reference>
<evidence type="ECO:0000313" key="3">
    <source>
        <dbReference type="Proteomes" id="UP001324533"/>
    </source>
</evidence>
<keyword evidence="3" id="KW-1185">Reference proteome</keyword>
<dbReference type="Proteomes" id="UP001324533">
    <property type="component" value="Chromosome"/>
</dbReference>
<dbReference type="EMBL" id="CP139779">
    <property type="protein sequence ID" value="WQB70565.1"/>
    <property type="molecule type" value="Genomic_DNA"/>
</dbReference>
<dbReference type="RefSeq" id="WP_322410706.1">
    <property type="nucleotide sequence ID" value="NZ_CP139779.1"/>
</dbReference>
<feature type="transmembrane region" description="Helical" evidence="1">
    <location>
        <begin position="71"/>
        <end position="93"/>
    </location>
</feature>
<organism evidence="2 3">
    <name type="scientific">Microbacterium invictum</name>
    <dbReference type="NCBI Taxonomy" id="515415"/>
    <lineage>
        <taxon>Bacteria</taxon>
        <taxon>Bacillati</taxon>
        <taxon>Actinomycetota</taxon>
        <taxon>Actinomycetes</taxon>
        <taxon>Micrococcales</taxon>
        <taxon>Microbacteriaceae</taxon>
        <taxon>Microbacterium</taxon>
    </lineage>
</organism>
<accession>A0ABZ0VDG7</accession>
<keyword evidence="1" id="KW-0812">Transmembrane</keyword>
<sequence length="114" mass="12416">MADEPRRPDLRPPARDELETVTVRRSPKYSAFLLAGAALGILTALILTFGFNGSAQVSENTGLEYSSGQVFGFLLLIFIPVGLAVMGGIALILDRTSGRRTRQVRVDHSLTRED</sequence>
<keyword evidence="1" id="KW-0472">Membrane</keyword>
<keyword evidence="1" id="KW-1133">Transmembrane helix</keyword>